<evidence type="ECO:0000313" key="3">
    <source>
        <dbReference type="Proteomes" id="UP001642540"/>
    </source>
</evidence>
<comment type="caution">
    <text evidence="2">The sequence shown here is derived from an EMBL/GenBank/DDBJ whole genome shotgun (WGS) entry which is preliminary data.</text>
</comment>
<dbReference type="EMBL" id="CAXLJM020000076">
    <property type="protein sequence ID" value="CAL8129077.1"/>
    <property type="molecule type" value="Genomic_DNA"/>
</dbReference>
<feature type="region of interest" description="Disordered" evidence="1">
    <location>
        <begin position="80"/>
        <end position="99"/>
    </location>
</feature>
<dbReference type="PANTHER" id="PTHR34153:SF2">
    <property type="entry name" value="SI:CH211-262H13.3-RELATED"/>
    <property type="match status" value="1"/>
</dbReference>
<organism evidence="2 3">
    <name type="scientific">Orchesella dallaii</name>
    <dbReference type="NCBI Taxonomy" id="48710"/>
    <lineage>
        <taxon>Eukaryota</taxon>
        <taxon>Metazoa</taxon>
        <taxon>Ecdysozoa</taxon>
        <taxon>Arthropoda</taxon>
        <taxon>Hexapoda</taxon>
        <taxon>Collembola</taxon>
        <taxon>Entomobryomorpha</taxon>
        <taxon>Entomobryoidea</taxon>
        <taxon>Orchesellidae</taxon>
        <taxon>Orchesellinae</taxon>
        <taxon>Orchesella</taxon>
    </lineage>
</organism>
<dbReference type="Proteomes" id="UP001642540">
    <property type="component" value="Unassembled WGS sequence"/>
</dbReference>
<gene>
    <name evidence="2" type="ORF">ODALV1_LOCUS22838</name>
</gene>
<reference evidence="2 3" key="1">
    <citation type="submission" date="2024-08" db="EMBL/GenBank/DDBJ databases">
        <authorList>
            <person name="Cucini C."/>
            <person name="Frati F."/>
        </authorList>
    </citation>
    <scope>NUCLEOTIDE SEQUENCE [LARGE SCALE GENOMIC DNA]</scope>
</reference>
<feature type="compositionally biased region" description="Polar residues" evidence="1">
    <location>
        <begin position="80"/>
        <end position="93"/>
    </location>
</feature>
<keyword evidence="3" id="KW-1185">Reference proteome</keyword>
<evidence type="ECO:0008006" key="4">
    <source>
        <dbReference type="Google" id="ProtNLM"/>
    </source>
</evidence>
<accession>A0ABP1RJA0</accession>
<evidence type="ECO:0000256" key="1">
    <source>
        <dbReference type="SAM" id="MobiDB-lite"/>
    </source>
</evidence>
<feature type="region of interest" description="Disordered" evidence="1">
    <location>
        <begin position="366"/>
        <end position="399"/>
    </location>
</feature>
<proteinExistence type="predicted"/>
<name>A0ABP1RJA0_9HEXA</name>
<evidence type="ECO:0000313" key="2">
    <source>
        <dbReference type="EMBL" id="CAL8129077.1"/>
    </source>
</evidence>
<sequence length="399" mass="43431">MSYYAVVEFTEENGATVVVSSTWLRNHEKYCCWPGGNLNKLAEAHAKVEWSWSIFPCKVLHKYNSYQKARHGCQKSEYTSNLETSANEATPQSKKLRRKRAPVIPDISPFKKARTASRSGKISSDSSCVTAVSEIEADVIATGCPTTGLLGTASACVPRGLDQATAPTIHPNFSSATNYTSLQTTSAEATNDGDHTVINDVTVKTNTTPAVAETRDSLGYTRFEKTVLEYLVKVLDNQRELLRRTADPTKAKSSTTLPVTIPLDSIDSFKDFNQWLASPTHHRNTCAELSVIGGQSIPSITQRLLVALLTNRIAKELSLTGKGNKTQAGIKGTPLHKLIYDTVRLTNGGETATNSEIDSAIQKWLKGAPDRDGGRKRRRTEICSNENEGTPAGLGDVGE</sequence>
<dbReference type="PANTHER" id="PTHR34153">
    <property type="entry name" value="SI:CH211-262H13.3-RELATED-RELATED"/>
    <property type="match status" value="1"/>
</dbReference>
<protein>
    <recommendedName>
        <fullName evidence="4">DUF4806 domain-containing protein</fullName>
    </recommendedName>
</protein>